<keyword evidence="6 8" id="KW-0472">Membrane</keyword>
<dbReference type="Pfam" id="PF07690">
    <property type="entry name" value="MFS_1"/>
    <property type="match status" value="1"/>
</dbReference>
<feature type="transmembrane region" description="Helical" evidence="8">
    <location>
        <begin position="456"/>
        <end position="474"/>
    </location>
</feature>
<comment type="subcellular location">
    <subcellularLocation>
        <location evidence="1">Endomembrane system</location>
        <topology evidence="1">Multi-pass membrane protein</topology>
    </subcellularLocation>
</comment>
<feature type="transmembrane region" description="Helical" evidence="8">
    <location>
        <begin position="180"/>
        <end position="199"/>
    </location>
</feature>
<dbReference type="CDD" id="cd17502">
    <property type="entry name" value="MFS_Azr1_MDR_like"/>
    <property type="match status" value="1"/>
</dbReference>
<comment type="similarity">
    <text evidence="2">Belongs to the major facilitator superfamily.</text>
</comment>
<evidence type="ECO:0000313" key="11">
    <source>
        <dbReference type="Proteomes" id="UP000214365"/>
    </source>
</evidence>
<dbReference type="GO" id="GO:0046943">
    <property type="term" value="F:carboxylic acid transmembrane transporter activity"/>
    <property type="evidence" value="ECO:0007669"/>
    <property type="project" value="UniProtKB-ARBA"/>
</dbReference>
<sequence>MGRHDAAEKSLQDQRNILPIGQLVIVFSGLAISLLICFIDQNGLSVALPSISKDLNAEDTISWAGTSSLIANAVCTVLYGRLSDIFGRKSVYISVLILLSVADLLCGLAVDPPMLYVFRAMAGIATGGITNMTMIIVSDVVTLQDRGKYQGILGSCVGLGNVIGPFIAAAFVERDSWRDIFYLLCPCAAVSAVVAWFLLPSKMRPESMKSQVKKIDFMGTITSTIAIVFILIPISGGGLYFRWDSALVIFSIFKRPVATTLLLQSFLLGAAYQSLLYYLPLYVQNARGWSPIQSAICSLPMVCFQSTLSILSGQYMSRLNRYHEVIFTGFALWCLGIGLTLLWDGSTPKSQLYGTLVLVGAGIGCTFQPTLVALQAHTPTSQRAVVISIRNFFRCTGGAVGLAISAAILQSVLKANLPAGYEYLTRTTYALPDQGSIPAADWDAIVQAYIKASHTVFIFQVPLVGACVLGCFFIRDKGLQKQEDSSKNNNKEGVKKEQGQGQVQTDATESQATTQIDTDIESGNNAETRDRDVEKQIGREDGKKADKADEASIA</sequence>
<evidence type="ECO:0000256" key="1">
    <source>
        <dbReference type="ARBA" id="ARBA00004127"/>
    </source>
</evidence>
<feature type="transmembrane region" description="Helical" evidence="8">
    <location>
        <begin position="149"/>
        <end position="168"/>
    </location>
</feature>
<evidence type="ECO:0000256" key="4">
    <source>
        <dbReference type="ARBA" id="ARBA00022692"/>
    </source>
</evidence>
<dbReference type="OrthoDB" id="6770063at2759"/>
<dbReference type="SUPFAM" id="SSF103473">
    <property type="entry name" value="MFS general substrate transporter"/>
    <property type="match status" value="1"/>
</dbReference>
<comment type="caution">
    <text evidence="10">The sequence shown here is derived from an EMBL/GenBank/DDBJ whole genome shotgun (WGS) entry which is preliminary data.</text>
</comment>
<feature type="compositionally biased region" description="Basic and acidic residues" evidence="7">
    <location>
        <begin position="482"/>
        <end position="498"/>
    </location>
</feature>
<dbReference type="FunFam" id="1.20.1250.20:FF:000436">
    <property type="entry name" value="MFS transporter, putative"/>
    <property type="match status" value="1"/>
</dbReference>
<evidence type="ECO:0000256" key="5">
    <source>
        <dbReference type="ARBA" id="ARBA00022989"/>
    </source>
</evidence>
<dbReference type="Gene3D" id="1.20.1250.20">
    <property type="entry name" value="MFS general substrate transporter like domains"/>
    <property type="match status" value="1"/>
</dbReference>
<gene>
    <name evidence="10" type="ORF">UA08_03671</name>
</gene>
<evidence type="ECO:0000256" key="8">
    <source>
        <dbReference type="SAM" id="Phobius"/>
    </source>
</evidence>
<keyword evidence="3" id="KW-0813">Transport</keyword>
<dbReference type="GeneID" id="31003426"/>
<name>A0A225AZ54_TALAT</name>
<keyword evidence="4 8" id="KW-0812">Transmembrane</keyword>
<feature type="transmembrane region" description="Helical" evidence="8">
    <location>
        <begin position="61"/>
        <end position="79"/>
    </location>
</feature>
<evidence type="ECO:0000256" key="6">
    <source>
        <dbReference type="ARBA" id="ARBA00023136"/>
    </source>
</evidence>
<feature type="compositionally biased region" description="Polar residues" evidence="7">
    <location>
        <begin position="505"/>
        <end position="526"/>
    </location>
</feature>
<dbReference type="GO" id="GO:0005886">
    <property type="term" value="C:plasma membrane"/>
    <property type="evidence" value="ECO:0007669"/>
    <property type="project" value="TreeGrafter"/>
</dbReference>
<dbReference type="InterPro" id="IPR036259">
    <property type="entry name" value="MFS_trans_sf"/>
</dbReference>
<keyword evidence="5 8" id="KW-1133">Transmembrane helix</keyword>
<dbReference type="InterPro" id="IPR011701">
    <property type="entry name" value="MFS"/>
</dbReference>
<dbReference type="AlphaFoldDB" id="A0A225AZ54"/>
<evidence type="ECO:0000256" key="7">
    <source>
        <dbReference type="SAM" id="MobiDB-lite"/>
    </source>
</evidence>
<feature type="transmembrane region" description="Helical" evidence="8">
    <location>
        <begin position="91"/>
        <end position="110"/>
    </location>
</feature>
<feature type="transmembrane region" description="Helical" evidence="8">
    <location>
        <begin position="395"/>
        <end position="413"/>
    </location>
</feature>
<organism evidence="10 11">
    <name type="scientific">Talaromyces atroroseus</name>
    <dbReference type="NCBI Taxonomy" id="1441469"/>
    <lineage>
        <taxon>Eukaryota</taxon>
        <taxon>Fungi</taxon>
        <taxon>Dikarya</taxon>
        <taxon>Ascomycota</taxon>
        <taxon>Pezizomycotina</taxon>
        <taxon>Eurotiomycetes</taxon>
        <taxon>Eurotiomycetidae</taxon>
        <taxon>Eurotiales</taxon>
        <taxon>Trichocomaceae</taxon>
        <taxon>Talaromyces</taxon>
        <taxon>Talaromyces sect. Trachyspermi</taxon>
    </lineage>
</organism>
<keyword evidence="11" id="KW-1185">Reference proteome</keyword>
<dbReference type="PANTHER" id="PTHR23501:SF78">
    <property type="entry name" value="MAJOR FACILITATOR SUPERFAMILY (MFS) PROFILE DOMAIN-CONTAINING PROTEIN-RELATED"/>
    <property type="match status" value="1"/>
</dbReference>
<feature type="domain" description="Major facilitator superfamily (MFS) profile" evidence="9">
    <location>
        <begin position="26"/>
        <end position="478"/>
    </location>
</feature>
<feature type="transmembrane region" description="Helical" evidence="8">
    <location>
        <begin position="20"/>
        <end position="41"/>
    </location>
</feature>
<reference evidence="10 11" key="1">
    <citation type="submission" date="2015-06" db="EMBL/GenBank/DDBJ databases">
        <title>Talaromyces atroroseus IBT 11181 draft genome.</title>
        <authorList>
            <person name="Rasmussen K.B."/>
            <person name="Rasmussen S."/>
            <person name="Petersen B."/>
            <person name="Sicheritz-Ponten T."/>
            <person name="Mortensen U.H."/>
            <person name="Thrane U."/>
        </authorList>
    </citation>
    <scope>NUCLEOTIDE SEQUENCE [LARGE SCALE GENOMIC DNA]</scope>
    <source>
        <strain evidence="10 11">IBT 11181</strain>
    </source>
</reference>
<dbReference type="Proteomes" id="UP000214365">
    <property type="component" value="Unassembled WGS sequence"/>
</dbReference>
<dbReference type="InterPro" id="IPR020846">
    <property type="entry name" value="MFS_dom"/>
</dbReference>
<proteinExistence type="inferred from homology"/>
<dbReference type="PANTHER" id="PTHR23501">
    <property type="entry name" value="MAJOR FACILITATOR SUPERFAMILY"/>
    <property type="match status" value="1"/>
</dbReference>
<feature type="region of interest" description="Disordered" evidence="7">
    <location>
        <begin position="482"/>
        <end position="554"/>
    </location>
</feature>
<evidence type="ECO:0000313" key="10">
    <source>
        <dbReference type="EMBL" id="OKL60999.1"/>
    </source>
</evidence>
<feature type="transmembrane region" description="Helical" evidence="8">
    <location>
        <begin position="116"/>
        <end position="137"/>
    </location>
</feature>
<dbReference type="PRINTS" id="PR01036">
    <property type="entry name" value="TCRTETB"/>
</dbReference>
<dbReference type="FunFam" id="1.20.1720.10:FF:000013">
    <property type="entry name" value="Related to multidrug resistance proteins"/>
    <property type="match status" value="1"/>
</dbReference>
<evidence type="ECO:0000256" key="2">
    <source>
        <dbReference type="ARBA" id="ARBA00008335"/>
    </source>
</evidence>
<protein>
    <recommendedName>
        <fullName evidence="9">Major facilitator superfamily (MFS) profile domain-containing protein</fullName>
    </recommendedName>
</protein>
<evidence type="ECO:0000259" key="9">
    <source>
        <dbReference type="PROSITE" id="PS50850"/>
    </source>
</evidence>
<evidence type="ECO:0000256" key="3">
    <source>
        <dbReference type="ARBA" id="ARBA00022448"/>
    </source>
</evidence>
<feature type="transmembrane region" description="Helical" evidence="8">
    <location>
        <begin position="355"/>
        <end position="374"/>
    </location>
</feature>
<dbReference type="RefSeq" id="XP_020121120.1">
    <property type="nucleotide sequence ID" value="XM_020265996.1"/>
</dbReference>
<dbReference type="PROSITE" id="PS50850">
    <property type="entry name" value="MFS"/>
    <property type="match status" value="1"/>
</dbReference>
<feature type="compositionally biased region" description="Basic and acidic residues" evidence="7">
    <location>
        <begin position="527"/>
        <end position="554"/>
    </location>
</feature>
<feature type="transmembrane region" description="Helical" evidence="8">
    <location>
        <begin position="325"/>
        <end position="343"/>
    </location>
</feature>
<dbReference type="GO" id="GO:0012505">
    <property type="term" value="C:endomembrane system"/>
    <property type="evidence" value="ECO:0007669"/>
    <property type="project" value="UniProtKB-SubCell"/>
</dbReference>
<accession>A0A225AZ54</accession>
<feature type="transmembrane region" description="Helical" evidence="8">
    <location>
        <begin position="261"/>
        <end position="279"/>
    </location>
</feature>
<dbReference type="EMBL" id="LFMY01000004">
    <property type="protein sequence ID" value="OKL60999.1"/>
    <property type="molecule type" value="Genomic_DNA"/>
</dbReference>
<feature type="transmembrane region" description="Helical" evidence="8">
    <location>
        <begin position="220"/>
        <end position="241"/>
    </location>
</feature>